<dbReference type="FunFam" id="3.30.50.10:FF:000037">
    <property type="entry name" value="Nuclear hormone receptor FTZ-F1 beta"/>
    <property type="match status" value="1"/>
</dbReference>
<dbReference type="SMART" id="SM00430">
    <property type="entry name" value="HOLI"/>
    <property type="match status" value="1"/>
</dbReference>
<dbReference type="GO" id="GO:0004879">
    <property type="term" value="F:nuclear receptor activity"/>
    <property type="evidence" value="ECO:0007669"/>
    <property type="project" value="InterPro"/>
</dbReference>
<dbReference type="GO" id="GO:0005634">
    <property type="term" value="C:nucleus"/>
    <property type="evidence" value="ECO:0007669"/>
    <property type="project" value="UniProtKB-SubCell"/>
</dbReference>
<keyword evidence="7 10" id="KW-0804">Transcription</keyword>
<gene>
    <name evidence="14" type="ORF">KP79_PYT04391</name>
</gene>
<dbReference type="SUPFAM" id="SSF48508">
    <property type="entry name" value="Nuclear receptor ligand-binding domain"/>
    <property type="match status" value="1"/>
</dbReference>
<evidence type="ECO:0000256" key="1">
    <source>
        <dbReference type="ARBA" id="ARBA00004123"/>
    </source>
</evidence>
<accession>A0A210R0W0</accession>
<keyword evidence="15" id="KW-1185">Reference proteome</keyword>
<dbReference type="Gene3D" id="1.10.565.10">
    <property type="entry name" value="Retinoid X Receptor"/>
    <property type="match status" value="1"/>
</dbReference>
<evidence type="ECO:0000256" key="9">
    <source>
        <dbReference type="ARBA" id="ARBA00023242"/>
    </source>
</evidence>
<evidence type="ECO:0000256" key="7">
    <source>
        <dbReference type="ARBA" id="ARBA00023163"/>
    </source>
</evidence>
<comment type="subcellular location">
    <subcellularLocation>
        <location evidence="1 10">Nucleus</location>
    </subcellularLocation>
</comment>
<feature type="region of interest" description="Disordered" evidence="11">
    <location>
        <begin position="415"/>
        <end position="442"/>
    </location>
</feature>
<dbReference type="Proteomes" id="UP000242188">
    <property type="component" value="Unassembled WGS sequence"/>
</dbReference>
<dbReference type="OrthoDB" id="5984981at2759"/>
<keyword evidence="3 10" id="KW-0863">Zinc-finger</keyword>
<dbReference type="PANTHER" id="PTHR24086">
    <property type="entry name" value="NUCLEAR RECEPTOR SUBFAMILY 5 GROUP A"/>
    <property type="match status" value="1"/>
</dbReference>
<dbReference type="CDD" id="cd07167">
    <property type="entry name" value="NR_DBD_Lrh-1_like"/>
    <property type="match status" value="1"/>
</dbReference>
<dbReference type="InterPro" id="IPR016355">
    <property type="entry name" value="NR5-like"/>
</dbReference>
<evidence type="ECO:0000256" key="3">
    <source>
        <dbReference type="ARBA" id="ARBA00022771"/>
    </source>
</evidence>
<dbReference type="Pfam" id="PF00105">
    <property type="entry name" value="zf-C4"/>
    <property type="match status" value="1"/>
</dbReference>
<dbReference type="CDD" id="cd06930">
    <property type="entry name" value="NR_LBD_F2"/>
    <property type="match status" value="1"/>
</dbReference>
<dbReference type="SMART" id="SM00399">
    <property type="entry name" value="ZnF_C4"/>
    <property type="match status" value="1"/>
</dbReference>
<evidence type="ECO:0000256" key="10">
    <source>
        <dbReference type="RuleBase" id="RU004334"/>
    </source>
</evidence>
<dbReference type="PRINTS" id="PR00047">
    <property type="entry name" value="STROIDFINGER"/>
</dbReference>
<comment type="similarity">
    <text evidence="10">Belongs to the nuclear hormone receptor family.</text>
</comment>
<dbReference type="Gene3D" id="3.30.50.10">
    <property type="entry name" value="Erythroid Transcription Factor GATA-1, subunit A"/>
    <property type="match status" value="1"/>
</dbReference>
<dbReference type="Pfam" id="PF00104">
    <property type="entry name" value="Hormone_recep"/>
    <property type="match status" value="1"/>
</dbReference>
<keyword evidence="8 10" id="KW-0675">Receptor</keyword>
<keyword evidence="9 10" id="KW-0539">Nucleus</keyword>
<evidence type="ECO:0000259" key="13">
    <source>
        <dbReference type="PROSITE" id="PS51843"/>
    </source>
</evidence>
<feature type="compositionally biased region" description="Basic residues" evidence="11">
    <location>
        <begin position="419"/>
        <end position="430"/>
    </location>
</feature>
<proteinExistence type="inferred from homology"/>
<evidence type="ECO:0000259" key="12">
    <source>
        <dbReference type="PROSITE" id="PS51030"/>
    </source>
</evidence>
<dbReference type="PROSITE" id="PS51030">
    <property type="entry name" value="NUCLEAR_REC_DBD_2"/>
    <property type="match status" value="1"/>
</dbReference>
<evidence type="ECO:0000256" key="6">
    <source>
        <dbReference type="ARBA" id="ARBA00023125"/>
    </source>
</evidence>
<dbReference type="AlphaFoldDB" id="A0A210R0W0"/>
<dbReference type="PROSITE" id="PS51843">
    <property type="entry name" value="NR_LBD"/>
    <property type="match status" value="1"/>
</dbReference>
<keyword evidence="4 10" id="KW-0862">Zinc</keyword>
<dbReference type="PRINTS" id="PR00398">
    <property type="entry name" value="STRDHORMONER"/>
</dbReference>
<evidence type="ECO:0000256" key="11">
    <source>
        <dbReference type="SAM" id="MobiDB-lite"/>
    </source>
</evidence>
<sequence length="714" mass="78988">MSGLNEVTISPVLLQAISQTLTSTKDRHTVSMQPTINVKQEMMDDLQAAGGHAAVNHILQGMNEPISDQSRLHSRSMSTDMENLTESSGQVFSPGSINISSENIKSMLKWKIDQLHQQNALNSAVNQVQEETRLQDQENVPGRETIIITSNSGGDLSMGMVNVLSALASHHLKTGGVEKEKGDDLQQETVPQTGDIAQVQTKDPDTLEQEKQMIICYQDSNGQVNVPSPINDVVVSDAGGQPVGMVIEQDGQRFYMPNTGTDKPSSIGLDQSSPPKQFRYSEDGSFTVVNENSVEVMSSMPRDSGLPPDPSMGPCPICGDAISGYHYGIFTCESCKGFFKRTVQNKKTFACHRKGDCEITKLSRKKCPACRFAKCIIHGMKLEAIRHDRMRGGRSSYDGCSPHGRPKVYPLELTSIPKPQRRTPSSHRKVAPSANQGNQSLENVHVTLPTGEDISGSQLMAILNRNGKSVPEETVKPFVPHLLTEIMNVESYLCDDENQADFPADRLSENDPTFMLSLLQLAELRLYKLVRWARNLPQFSAIATDDQILLLQNCWADLLLFNCCMRSIQSTTEIFLPMGKSIDMEKATKLGHGADDIVSRLLAITDQLRRLQVDQYEFVALKVLMLITPDVKGLKEPGKAQEHQDSICEALGLYTNSHYPQHNNKFGEMLLRLPEISRVSMIGKEILNTVMPPEFTSCGLLFELLKGDGLKDET</sequence>
<keyword evidence="5 10" id="KW-0805">Transcription regulation</keyword>
<dbReference type="SUPFAM" id="SSF57716">
    <property type="entry name" value="Glucocorticoid receptor-like (DNA-binding domain)"/>
    <property type="match status" value="1"/>
</dbReference>
<evidence type="ECO:0000256" key="2">
    <source>
        <dbReference type="ARBA" id="ARBA00022723"/>
    </source>
</evidence>
<dbReference type="PROSITE" id="PS00031">
    <property type="entry name" value="NUCLEAR_REC_DBD_1"/>
    <property type="match status" value="1"/>
</dbReference>
<dbReference type="GO" id="GO:0043565">
    <property type="term" value="F:sequence-specific DNA binding"/>
    <property type="evidence" value="ECO:0007669"/>
    <property type="project" value="InterPro"/>
</dbReference>
<name>A0A210R0W0_MIZYE</name>
<keyword evidence="6 10" id="KW-0238">DNA-binding</keyword>
<dbReference type="InterPro" id="IPR013088">
    <property type="entry name" value="Znf_NHR/GATA"/>
</dbReference>
<dbReference type="InterPro" id="IPR001628">
    <property type="entry name" value="Znf_hrmn_rcpt"/>
</dbReference>
<organism evidence="14 15">
    <name type="scientific">Mizuhopecten yessoensis</name>
    <name type="common">Japanese scallop</name>
    <name type="synonym">Patinopecten yessoensis</name>
    <dbReference type="NCBI Taxonomy" id="6573"/>
    <lineage>
        <taxon>Eukaryota</taxon>
        <taxon>Metazoa</taxon>
        <taxon>Spiralia</taxon>
        <taxon>Lophotrochozoa</taxon>
        <taxon>Mollusca</taxon>
        <taxon>Bivalvia</taxon>
        <taxon>Autobranchia</taxon>
        <taxon>Pteriomorphia</taxon>
        <taxon>Pectinida</taxon>
        <taxon>Pectinoidea</taxon>
        <taxon>Pectinidae</taxon>
        <taxon>Mizuhopecten</taxon>
    </lineage>
</organism>
<feature type="domain" description="Nuclear receptor" evidence="12">
    <location>
        <begin position="312"/>
        <end position="387"/>
    </location>
</feature>
<dbReference type="EMBL" id="NEDP02000942">
    <property type="protein sequence ID" value="OWF54666.1"/>
    <property type="molecule type" value="Genomic_DNA"/>
</dbReference>
<feature type="compositionally biased region" description="Polar residues" evidence="11">
    <location>
        <begin position="433"/>
        <end position="442"/>
    </location>
</feature>
<comment type="caution">
    <text evidence="14">The sequence shown here is derived from an EMBL/GenBank/DDBJ whole genome shotgun (WGS) entry which is preliminary data.</text>
</comment>
<dbReference type="InterPro" id="IPR035500">
    <property type="entry name" value="NHR-like_dom_sf"/>
</dbReference>
<dbReference type="InterPro" id="IPR000536">
    <property type="entry name" value="Nucl_hrmn_rcpt_lig-bd"/>
</dbReference>
<feature type="domain" description="NR LBD" evidence="13">
    <location>
        <begin position="478"/>
        <end position="709"/>
    </location>
</feature>
<evidence type="ECO:0000313" key="14">
    <source>
        <dbReference type="EMBL" id="OWF54666.1"/>
    </source>
</evidence>
<evidence type="ECO:0000256" key="4">
    <source>
        <dbReference type="ARBA" id="ARBA00022833"/>
    </source>
</evidence>
<dbReference type="PANTHER" id="PTHR24086:SF25">
    <property type="entry name" value="NUCLEAR HORMONE RECEPTOR FTZ-F1 BETA"/>
    <property type="match status" value="1"/>
</dbReference>
<dbReference type="SMR" id="A0A210R0W0"/>
<evidence type="ECO:0000256" key="5">
    <source>
        <dbReference type="ARBA" id="ARBA00023015"/>
    </source>
</evidence>
<evidence type="ECO:0000313" key="15">
    <source>
        <dbReference type="Proteomes" id="UP000242188"/>
    </source>
</evidence>
<dbReference type="InterPro" id="IPR001723">
    <property type="entry name" value="Nuclear_hrmn_rcpt"/>
</dbReference>
<keyword evidence="2 10" id="KW-0479">Metal-binding</keyword>
<evidence type="ECO:0000256" key="8">
    <source>
        <dbReference type="ARBA" id="ARBA00023170"/>
    </source>
</evidence>
<protein>
    <submittedName>
        <fullName evidence="14">Nuclear hormone receptor FTZ-F1 beta</fullName>
    </submittedName>
</protein>
<dbReference type="GO" id="GO:0008270">
    <property type="term" value="F:zinc ion binding"/>
    <property type="evidence" value="ECO:0007669"/>
    <property type="project" value="UniProtKB-KW"/>
</dbReference>
<reference evidence="14 15" key="1">
    <citation type="journal article" date="2017" name="Nat. Ecol. Evol.">
        <title>Scallop genome provides insights into evolution of bilaterian karyotype and development.</title>
        <authorList>
            <person name="Wang S."/>
            <person name="Zhang J."/>
            <person name="Jiao W."/>
            <person name="Li J."/>
            <person name="Xun X."/>
            <person name="Sun Y."/>
            <person name="Guo X."/>
            <person name="Huan P."/>
            <person name="Dong B."/>
            <person name="Zhang L."/>
            <person name="Hu X."/>
            <person name="Sun X."/>
            <person name="Wang J."/>
            <person name="Zhao C."/>
            <person name="Wang Y."/>
            <person name="Wang D."/>
            <person name="Huang X."/>
            <person name="Wang R."/>
            <person name="Lv J."/>
            <person name="Li Y."/>
            <person name="Zhang Z."/>
            <person name="Liu B."/>
            <person name="Lu W."/>
            <person name="Hui Y."/>
            <person name="Liang J."/>
            <person name="Zhou Z."/>
            <person name="Hou R."/>
            <person name="Li X."/>
            <person name="Liu Y."/>
            <person name="Li H."/>
            <person name="Ning X."/>
            <person name="Lin Y."/>
            <person name="Zhao L."/>
            <person name="Xing Q."/>
            <person name="Dou J."/>
            <person name="Li Y."/>
            <person name="Mao J."/>
            <person name="Guo H."/>
            <person name="Dou H."/>
            <person name="Li T."/>
            <person name="Mu C."/>
            <person name="Jiang W."/>
            <person name="Fu Q."/>
            <person name="Fu X."/>
            <person name="Miao Y."/>
            <person name="Liu J."/>
            <person name="Yu Q."/>
            <person name="Li R."/>
            <person name="Liao H."/>
            <person name="Li X."/>
            <person name="Kong Y."/>
            <person name="Jiang Z."/>
            <person name="Chourrout D."/>
            <person name="Li R."/>
            <person name="Bao Z."/>
        </authorList>
    </citation>
    <scope>NUCLEOTIDE SEQUENCE [LARGE SCALE GENOMIC DNA]</scope>
    <source>
        <strain evidence="14 15">PY_sf001</strain>
    </source>
</reference>